<evidence type="ECO:0000313" key="7">
    <source>
        <dbReference type="Proteomes" id="UP000239872"/>
    </source>
</evidence>
<dbReference type="GO" id="GO:0009977">
    <property type="term" value="F:proton motive force dependent protein transmembrane transporter activity"/>
    <property type="evidence" value="ECO:0007669"/>
    <property type="project" value="TreeGrafter"/>
</dbReference>
<name>A0A2S7SSG7_9BACT</name>
<protein>
    <recommendedName>
        <fullName evidence="5">Sec-independent protein translocase protein TatC</fullName>
    </recommendedName>
</protein>
<dbReference type="RefSeq" id="WP_105040622.1">
    <property type="nucleotide sequence ID" value="NZ_PPSL01000005.1"/>
</dbReference>
<dbReference type="NCBIfam" id="TIGR00945">
    <property type="entry name" value="tatC"/>
    <property type="match status" value="1"/>
</dbReference>
<evidence type="ECO:0000256" key="2">
    <source>
        <dbReference type="ARBA" id="ARBA00022692"/>
    </source>
</evidence>
<evidence type="ECO:0000256" key="3">
    <source>
        <dbReference type="ARBA" id="ARBA00022989"/>
    </source>
</evidence>
<dbReference type="EMBL" id="PPSL01000005">
    <property type="protein sequence ID" value="PQJ09850.1"/>
    <property type="molecule type" value="Genomic_DNA"/>
</dbReference>
<dbReference type="PRINTS" id="PR01840">
    <property type="entry name" value="TATCFAMILY"/>
</dbReference>
<keyword evidence="2 5" id="KW-0812">Transmembrane</keyword>
<feature type="transmembrane region" description="Helical" evidence="5">
    <location>
        <begin position="249"/>
        <end position="267"/>
    </location>
</feature>
<dbReference type="PANTHER" id="PTHR30371">
    <property type="entry name" value="SEC-INDEPENDENT PROTEIN TRANSLOCASE PROTEIN TATC"/>
    <property type="match status" value="1"/>
</dbReference>
<keyword evidence="5" id="KW-0653">Protein transport</keyword>
<evidence type="ECO:0000313" key="6">
    <source>
        <dbReference type="EMBL" id="PQJ09850.1"/>
    </source>
</evidence>
<keyword evidence="5" id="KW-0813">Transport</keyword>
<dbReference type="Proteomes" id="UP000239872">
    <property type="component" value="Unassembled WGS sequence"/>
</dbReference>
<dbReference type="Pfam" id="PF00902">
    <property type="entry name" value="TatC"/>
    <property type="match status" value="1"/>
</dbReference>
<comment type="function">
    <text evidence="5">Part of the twin-arginine translocation (Tat) system that transports large folded proteins containing a characteristic twin-arginine motif in their signal peptide across membranes.</text>
</comment>
<evidence type="ECO:0000256" key="4">
    <source>
        <dbReference type="ARBA" id="ARBA00023136"/>
    </source>
</evidence>
<dbReference type="GO" id="GO:0065002">
    <property type="term" value="P:intracellular protein transmembrane transport"/>
    <property type="evidence" value="ECO:0007669"/>
    <property type="project" value="TreeGrafter"/>
</dbReference>
<gene>
    <name evidence="5 6" type="primary">tatC</name>
    <name evidence="6" type="ORF">CJD36_018165</name>
</gene>
<dbReference type="GO" id="GO:0043953">
    <property type="term" value="P:protein transport by the Tat complex"/>
    <property type="evidence" value="ECO:0007669"/>
    <property type="project" value="UniProtKB-UniRule"/>
</dbReference>
<evidence type="ECO:0000256" key="1">
    <source>
        <dbReference type="ARBA" id="ARBA00004141"/>
    </source>
</evidence>
<comment type="caution">
    <text evidence="6">The sequence shown here is derived from an EMBL/GenBank/DDBJ whole genome shotgun (WGS) entry which is preliminary data.</text>
</comment>
<proteinExistence type="inferred from homology"/>
<dbReference type="GO" id="GO:0033281">
    <property type="term" value="C:TAT protein transport complex"/>
    <property type="evidence" value="ECO:0007669"/>
    <property type="project" value="UniProtKB-UniRule"/>
</dbReference>
<feature type="transmembrane region" description="Helical" evidence="5">
    <location>
        <begin position="30"/>
        <end position="52"/>
    </location>
</feature>
<dbReference type="PANTHER" id="PTHR30371:SF0">
    <property type="entry name" value="SEC-INDEPENDENT PROTEIN TRANSLOCASE PROTEIN TATC, CHLOROPLASTIC-RELATED"/>
    <property type="match status" value="1"/>
</dbReference>
<keyword evidence="7" id="KW-1185">Reference proteome</keyword>
<feature type="transmembrane region" description="Helical" evidence="5">
    <location>
        <begin position="100"/>
        <end position="121"/>
    </location>
</feature>
<sequence length="283" mass="32620">MSVFKKTAEPVNPNAEMGFLDHIEALRWHIVRSAVVIVIAAIAVFIKIEWIFDRVILGPAHNDFVSYKWFCALGRFFHYDSFCLSDIKMEFQNTAVTGQFMMGMSSSMMIGFIIAFPYVLWELWRFIKPALKDTEVRAAKGIVFWCSLLFFSGVMFAYFIIAPYTINFFGNYQLSPKFKNVITIDNYYDTISNLTLALGLVFELPMVVYFLSRIGILTPTFMREKRKYAVLILFLLAEIITPPDLFSCLLVFFPLYALFEISVFISARAMTARLNKKATENND</sequence>
<dbReference type="OrthoDB" id="9777044at2"/>
<accession>A0A2S7SSG7</accession>
<comment type="subcellular location">
    <subcellularLocation>
        <location evidence="5">Cell membrane</location>
        <topology evidence="5">Multi-pass membrane protein</topology>
    </subcellularLocation>
    <subcellularLocation>
        <location evidence="1">Membrane</location>
        <topology evidence="1">Multi-pass membrane protein</topology>
    </subcellularLocation>
</comment>
<keyword evidence="5" id="KW-1003">Cell membrane</keyword>
<keyword evidence="5" id="KW-0811">Translocation</keyword>
<dbReference type="HAMAP" id="MF_00902">
    <property type="entry name" value="TatC"/>
    <property type="match status" value="1"/>
</dbReference>
<dbReference type="AlphaFoldDB" id="A0A2S7SSG7"/>
<feature type="transmembrane region" description="Helical" evidence="5">
    <location>
        <begin position="142"/>
        <end position="166"/>
    </location>
</feature>
<feature type="transmembrane region" description="Helical" evidence="5">
    <location>
        <begin position="196"/>
        <end position="216"/>
    </location>
</feature>
<keyword evidence="4 5" id="KW-0472">Membrane</keyword>
<evidence type="ECO:0000256" key="5">
    <source>
        <dbReference type="HAMAP-Rule" id="MF_00902"/>
    </source>
</evidence>
<keyword evidence="3 5" id="KW-1133">Transmembrane helix</keyword>
<comment type="subunit">
    <text evidence="5">Forms a complex with TatA.</text>
</comment>
<dbReference type="InterPro" id="IPR002033">
    <property type="entry name" value="TatC"/>
</dbReference>
<organism evidence="6 7">
    <name type="scientific">Flavipsychrobacter stenotrophus</name>
    <dbReference type="NCBI Taxonomy" id="2077091"/>
    <lineage>
        <taxon>Bacteria</taxon>
        <taxon>Pseudomonadati</taxon>
        <taxon>Bacteroidota</taxon>
        <taxon>Chitinophagia</taxon>
        <taxon>Chitinophagales</taxon>
        <taxon>Chitinophagaceae</taxon>
        <taxon>Flavipsychrobacter</taxon>
    </lineage>
</organism>
<comment type="similarity">
    <text evidence="5">Belongs to the TatC family.</text>
</comment>
<feature type="transmembrane region" description="Helical" evidence="5">
    <location>
        <begin position="228"/>
        <end position="243"/>
    </location>
</feature>
<reference evidence="6 7" key="1">
    <citation type="submission" date="2018-01" db="EMBL/GenBank/DDBJ databases">
        <title>A novel member of the phylum Bacteroidetes isolated from glacier ice.</title>
        <authorList>
            <person name="Liu Q."/>
            <person name="Xin Y.-H."/>
        </authorList>
    </citation>
    <scope>NUCLEOTIDE SEQUENCE [LARGE SCALE GENOMIC DNA]</scope>
    <source>
        <strain evidence="6 7">RB1R16</strain>
    </source>
</reference>